<gene>
    <name evidence="2" type="ORF">CUJ84_Chr003291</name>
</gene>
<feature type="compositionally biased region" description="Basic and acidic residues" evidence="1">
    <location>
        <begin position="1"/>
        <end position="10"/>
    </location>
</feature>
<reference evidence="2 3" key="1">
    <citation type="submission" date="2017-11" db="EMBL/GenBank/DDBJ databases">
        <title>Complete genome of Rhizobium leguminosarum Norway, an ineffective micro-symbiont.</title>
        <authorList>
            <person name="Hoffrichter A."/>
            <person name="Liang J."/>
            <person name="Brachmann A."/>
            <person name="Marin M."/>
        </authorList>
    </citation>
    <scope>NUCLEOTIDE SEQUENCE [LARGE SCALE GENOMIC DNA]</scope>
    <source>
        <strain evidence="2 3">Norway</strain>
    </source>
</reference>
<dbReference type="EMBL" id="CP025012">
    <property type="protein sequence ID" value="AUW43630.1"/>
    <property type="molecule type" value="Genomic_DNA"/>
</dbReference>
<evidence type="ECO:0000313" key="3">
    <source>
        <dbReference type="Proteomes" id="UP000238523"/>
    </source>
</evidence>
<sequence>MGGVEADPREVALGMMRSNHLRG</sequence>
<dbReference type="AlphaFoldDB" id="A0A2K9Z623"/>
<evidence type="ECO:0000256" key="1">
    <source>
        <dbReference type="SAM" id="MobiDB-lite"/>
    </source>
</evidence>
<accession>A0A2K9Z623</accession>
<feature type="region of interest" description="Disordered" evidence="1">
    <location>
        <begin position="1"/>
        <end position="23"/>
    </location>
</feature>
<name>A0A2K9Z623_RHILE</name>
<dbReference type="Proteomes" id="UP000238523">
    <property type="component" value="Chromosome"/>
</dbReference>
<evidence type="ECO:0000313" key="2">
    <source>
        <dbReference type="EMBL" id="AUW43630.1"/>
    </source>
</evidence>
<proteinExistence type="predicted"/>
<protein>
    <submittedName>
        <fullName evidence="2">Uncharacterized protein</fullName>
    </submittedName>
</protein>
<organism evidence="2 3">
    <name type="scientific">Rhizobium leguminosarum</name>
    <dbReference type="NCBI Taxonomy" id="384"/>
    <lineage>
        <taxon>Bacteria</taxon>
        <taxon>Pseudomonadati</taxon>
        <taxon>Pseudomonadota</taxon>
        <taxon>Alphaproteobacteria</taxon>
        <taxon>Hyphomicrobiales</taxon>
        <taxon>Rhizobiaceae</taxon>
        <taxon>Rhizobium/Agrobacterium group</taxon>
        <taxon>Rhizobium</taxon>
    </lineage>
</organism>